<feature type="region of interest" description="Disordered" evidence="1">
    <location>
        <begin position="43"/>
        <end position="62"/>
    </location>
</feature>
<protein>
    <submittedName>
        <fullName evidence="2">DUF2795 domain-containing protein</fullName>
    </submittedName>
</protein>
<sequence>MAQDFIEVQKYLSGVDYPASKEHLLEHARKKGAPKEVMDDLKEIPEEEYDGPNRVSKAVAGT</sequence>
<keyword evidence="3" id="KW-1185">Reference proteome</keyword>
<comment type="caution">
    <text evidence="2">The sequence shown here is derived from an EMBL/GenBank/DDBJ whole genome shotgun (WGS) entry which is preliminary data.</text>
</comment>
<name>A0ABP8TR41_9ACTN</name>
<dbReference type="InterPro" id="IPR021527">
    <property type="entry name" value="DUF2795"/>
</dbReference>
<dbReference type="Proteomes" id="UP001500212">
    <property type="component" value="Unassembled WGS sequence"/>
</dbReference>
<accession>A0ABP8TR41</accession>
<reference evidence="3" key="1">
    <citation type="journal article" date="2019" name="Int. J. Syst. Evol. Microbiol.">
        <title>The Global Catalogue of Microorganisms (GCM) 10K type strain sequencing project: providing services to taxonomists for standard genome sequencing and annotation.</title>
        <authorList>
            <consortium name="The Broad Institute Genomics Platform"/>
            <consortium name="The Broad Institute Genome Sequencing Center for Infectious Disease"/>
            <person name="Wu L."/>
            <person name="Ma J."/>
        </authorList>
    </citation>
    <scope>NUCLEOTIDE SEQUENCE [LARGE SCALE GENOMIC DNA]</scope>
    <source>
        <strain evidence="3">JCM 17938</strain>
    </source>
</reference>
<dbReference type="RefSeq" id="WP_345360191.1">
    <property type="nucleotide sequence ID" value="NZ_BAABHJ010000020.1"/>
</dbReference>
<dbReference type="EMBL" id="BAABHJ010000020">
    <property type="protein sequence ID" value="GAA4612560.1"/>
    <property type="molecule type" value="Genomic_DNA"/>
</dbReference>
<organism evidence="2 3">
    <name type="scientific">Actinoallomurus liliacearum</name>
    <dbReference type="NCBI Taxonomy" id="1080073"/>
    <lineage>
        <taxon>Bacteria</taxon>
        <taxon>Bacillati</taxon>
        <taxon>Actinomycetota</taxon>
        <taxon>Actinomycetes</taxon>
        <taxon>Streptosporangiales</taxon>
        <taxon>Thermomonosporaceae</taxon>
        <taxon>Actinoallomurus</taxon>
    </lineage>
</organism>
<proteinExistence type="predicted"/>
<dbReference type="Pfam" id="PF11387">
    <property type="entry name" value="DUF2795"/>
    <property type="match status" value="1"/>
</dbReference>
<gene>
    <name evidence="2" type="ORF">GCM10023195_53960</name>
</gene>
<evidence type="ECO:0000313" key="3">
    <source>
        <dbReference type="Proteomes" id="UP001500212"/>
    </source>
</evidence>
<evidence type="ECO:0000256" key="1">
    <source>
        <dbReference type="SAM" id="MobiDB-lite"/>
    </source>
</evidence>
<evidence type="ECO:0000313" key="2">
    <source>
        <dbReference type="EMBL" id="GAA4612560.1"/>
    </source>
</evidence>